<dbReference type="PROSITE" id="PS50885">
    <property type="entry name" value="HAMP"/>
    <property type="match status" value="1"/>
</dbReference>
<dbReference type="InterPro" id="IPR051310">
    <property type="entry name" value="MCP_chemotaxis"/>
</dbReference>
<dbReference type="SMART" id="SM00283">
    <property type="entry name" value="MA"/>
    <property type="match status" value="1"/>
</dbReference>
<evidence type="ECO:0000256" key="3">
    <source>
        <dbReference type="ARBA" id="ARBA00022481"/>
    </source>
</evidence>
<dbReference type="SUPFAM" id="SSF58104">
    <property type="entry name" value="Methyl-accepting chemotaxis protein (MCP) signaling domain"/>
    <property type="match status" value="1"/>
</dbReference>
<dbReference type="PANTHER" id="PTHR43531">
    <property type="entry name" value="PROTEIN ICFG"/>
    <property type="match status" value="1"/>
</dbReference>
<keyword evidence="2" id="KW-1003">Cell membrane</keyword>
<sequence>MKNLSIKAALVTALLVLFSLLLAVSAYGIVQIRESSQSLETVERIAVRKQLALERAFTYLMRARLGSAVMGYARDANQQEEVRQQNELMPGYLTLTQKHVAEFEAIAMDTDEGRTLSAALAVALRDYTQQHVQPVVAAALAGDQARVRQIQLGSTAGTLALNEALRRFNAYNDPHTQAYVSDARRASRLAMIFMVGAIIVALGLAAVVFVGLMRVVLHPLADVGRDLERMAGGDLSATLPAAGSNEIGRLRGSLATMQGGLVQLIGRVHTGVEQINVGAREIASGNQDLSSRTEQQAASLEETAASMEELAATVKQNADNARQANQLALSASGVAERGGAVVADVVATMDGISASSRRIGEIVGVIDSIAFQTNILALNAAVEAARAGEQGKGFAVVASEVRALAQRSAQAAREIKTLIEESGQHVESGARQVAQAGATMQDVVSAVKRVADIVGEITAASDEQASGIDQVNTAVVQMDAVTQQNAALVEEAAAATMALENQADMLRVSVDAFKLRAGQESSALAALPAAAAPQRVCAALPA</sequence>
<dbReference type="AlphaFoldDB" id="A0A484NV67"/>
<evidence type="ECO:0000256" key="5">
    <source>
        <dbReference type="ARBA" id="ARBA00022519"/>
    </source>
</evidence>
<comment type="similarity">
    <text evidence="9">Belongs to the methyl-accepting chemotaxis (MCP) protein family.</text>
</comment>
<proteinExistence type="inferred from homology"/>
<evidence type="ECO:0000256" key="4">
    <source>
        <dbReference type="ARBA" id="ARBA00022500"/>
    </source>
</evidence>
<keyword evidence="5" id="KW-0997">Cell inner membrane</keyword>
<reference evidence="14" key="1">
    <citation type="submission" date="2019-03" db="EMBL/GenBank/DDBJ databases">
        <authorList>
            <person name="Danneels B."/>
        </authorList>
    </citation>
    <scope>NUCLEOTIDE SEQUENCE</scope>
</reference>
<accession>A0A484NV67</accession>
<dbReference type="Pfam" id="PF02203">
    <property type="entry name" value="TarH"/>
    <property type="match status" value="1"/>
</dbReference>
<dbReference type="GO" id="GO:0006935">
    <property type="term" value="P:chemotaxis"/>
    <property type="evidence" value="ECO:0007669"/>
    <property type="project" value="UniProtKB-KW"/>
</dbReference>
<gene>
    <name evidence="14" type="ORF">AMP9_3177</name>
</gene>
<keyword evidence="3" id="KW-0488">Methylation</keyword>
<dbReference type="CDD" id="cd11386">
    <property type="entry name" value="MCP_signal"/>
    <property type="match status" value="1"/>
</dbReference>
<dbReference type="EMBL" id="CAADHY010000010">
    <property type="protein sequence ID" value="VFR17528.1"/>
    <property type="molecule type" value="Genomic_DNA"/>
</dbReference>
<keyword evidence="6 11" id="KW-0812">Transmembrane</keyword>
<dbReference type="Pfam" id="PF00672">
    <property type="entry name" value="HAMP"/>
    <property type="match status" value="1"/>
</dbReference>
<dbReference type="GO" id="GO:0007165">
    <property type="term" value="P:signal transduction"/>
    <property type="evidence" value="ECO:0007669"/>
    <property type="project" value="InterPro"/>
</dbReference>
<evidence type="ECO:0000256" key="7">
    <source>
        <dbReference type="ARBA" id="ARBA00022989"/>
    </source>
</evidence>
<dbReference type="Gene3D" id="1.10.287.950">
    <property type="entry name" value="Methyl-accepting chemotaxis protein"/>
    <property type="match status" value="1"/>
</dbReference>
<evidence type="ECO:0000256" key="8">
    <source>
        <dbReference type="ARBA" id="ARBA00023136"/>
    </source>
</evidence>
<name>A0A484NV67_9ZZZZ</name>
<evidence type="ECO:0000256" key="2">
    <source>
        <dbReference type="ARBA" id="ARBA00022475"/>
    </source>
</evidence>
<dbReference type="InterPro" id="IPR003122">
    <property type="entry name" value="Tar_rcpt_lig-bd"/>
</dbReference>
<evidence type="ECO:0000256" key="9">
    <source>
        <dbReference type="ARBA" id="ARBA00029447"/>
    </source>
</evidence>
<dbReference type="PROSITE" id="PS50111">
    <property type="entry name" value="CHEMOTAXIS_TRANSDUC_2"/>
    <property type="match status" value="1"/>
</dbReference>
<evidence type="ECO:0000259" key="13">
    <source>
        <dbReference type="PROSITE" id="PS50885"/>
    </source>
</evidence>
<evidence type="ECO:0000313" key="14">
    <source>
        <dbReference type="EMBL" id="VFR17528.1"/>
    </source>
</evidence>
<evidence type="ECO:0000256" key="6">
    <source>
        <dbReference type="ARBA" id="ARBA00022692"/>
    </source>
</evidence>
<dbReference type="CDD" id="cd06225">
    <property type="entry name" value="HAMP"/>
    <property type="match status" value="1"/>
</dbReference>
<dbReference type="GO" id="GO:0005886">
    <property type="term" value="C:plasma membrane"/>
    <property type="evidence" value="ECO:0007669"/>
    <property type="project" value="UniProtKB-SubCell"/>
</dbReference>
<protein>
    <submittedName>
        <fullName evidence="14">Methyl-accepting chemotaxis protein I (Serine chemoreceptor protein)</fullName>
    </submittedName>
</protein>
<keyword evidence="10" id="KW-0175">Coiled coil</keyword>
<organism evidence="14">
    <name type="scientific">plant metagenome</name>
    <dbReference type="NCBI Taxonomy" id="1297885"/>
    <lineage>
        <taxon>unclassified sequences</taxon>
        <taxon>metagenomes</taxon>
        <taxon>organismal metagenomes</taxon>
    </lineage>
</organism>
<keyword evidence="7 11" id="KW-1133">Transmembrane helix</keyword>
<feature type="coiled-coil region" evidence="10">
    <location>
        <begin position="290"/>
        <end position="324"/>
    </location>
</feature>
<evidence type="ECO:0000256" key="1">
    <source>
        <dbReference type="ARBA" id="ARBA00004429"/>
    </source>
</evidence>
<comment type="subcellular location">
    <subcellularLocation>
        <location evidence="1">Cell inner membrane</location>
        <topology evidence="1">Multi-pass membrane protein</topology>
    </subcellularLocation>
</comment>
<dbReference type="InterPro" id="IPR004089">
    <property type="entry name" value="MCPsignal_dom"/>
</dbReference>
<feature type="domain" description="Methyl-accepting transducer" evidence="12">
    <location>
        <begin position="271"/>
        <end position="500"/>
    </location>
</feature>
<dbReference type="Pfam" id="PF00015">
    <property type="entry name" value="MCPsignal"/>
    <property type="match status" value="1"/>
</dbReference>
<dbReference type="InterPro" id="IPR003660">
    <property type="entry name" value="HAMP_dom"/>
</dbReference>
<feature type="transmembrane region" description="Helical" evidence="11">
    <location>
        <begin position="189"/>
        <end position="217"/>
    </location>
</feature>
<keyword evidence="8 11" id="KW-0472">Membrane</keyword>
<dbReference type="GO" id="GO:0004888">
    <property type="term" value="F:transmembrane signaling receptor activity"/>
    <property type="evidence" value="ECO:0007669"/>
    <property type="project" value="InterPro"/>
</dbReference>
<evidence type="ECO:0000256" key="10">
    <source>
        <dbReference type="SAM" id="Coils"/>
    </source>
</evidence>
<keyword evidence="14" id="KW-0675">Receptor</keyword>
<dbReference type="PRINTS" id="PR00260">
    <property type="entry name" value="CHEMTRNSDUCR"/>
</dbReference>
<evidence type="ECO:0000256" key="11">
    <source>
        <dbReference type="SAM" id="Phobius"/>
    </source>
</evidence>
<dbReference type="InterPro" id="IPR004090">
    <property type="entry name" value="Chemotax_Me-accpt_rcpt"/>
</dbReference>
<keyword evidence="4" id="KW-0145">Chemotaxis</keyword>
<dbReference type="PANTHER" id="PTHR43531:SF14">
    <property type="entry name" value="METHYL-ACCEPTING CHEMOTAXIS PROTEIN I-RELATED"/>
    <property type="match status" value="1"/>
</dbReference>
<feature type="domain" description="HAMP" evidence="13">
    <location>
        <begin position="214"/>
        <end position="266"/>
    </location>
</feature>
<dbReference type="SMART" id="SM00304">
    <property type="entry name" value="HAMP"/>
    <property type="match status" value="1"/>
</dbReference>
<evidence type="ECO:0000259" key="12">
    <source>
        <dbReference type="PROSITE" id="PS50111"/>
    </source>
</evidence>
<dbReference type="FunFam" id="1.10.287.950:FF:000001">
    <property type="entry name" value="Methyl-accepting chemotaxis sensory transducer"/>
    <property type="match status" value="1"/>
</dbReference>